<evidence type="ECO:0008006" key="4">
    <source>
        <dbReference type="Google" id="ProtNLM"/>
    </source>
</evidence>
<comment type="caution">
    <text evidence="2">The sequence shown here is derived from an EMBL/GenBank/DDBJ whole genome shotgun (WGS) entry which is preliminary data.</text>
</comment>
<feature type="chain" id="PRO_5013662275" description="Tetratricopeptide repeat protein" evidence="1">
    <location>
        <begin position="28"/>
        <end position="386"/>
    </location>
</feature>
<evidence type="ECO:0000313" key="3">
    <source>
        <dbReference type="Proteomes" id="UP000220828"/>
    </source>
</evidence>
<sequence>MKKLVLKMNKPIISYLIIFVFATQIQAQTNTEKQVNNVFNQLVLAYGNAKSAPLLEIINDKKIQKTPAFYSPTSKPVIKVDAHFYKLCQSFGKDSLNALSIVMSHELAHYYNDHSFCSDFAFAMRDKNKELALKLKTVSKNEKMSSESQADYQGLFYAAIAGFHPFEVHSKLLDAIYKTYQLADVNAGYPSKTERKEMANSALQKANSLYLTFQKGLAFKENKKYNEAIKTFEELNNYFPSRENYNNIGVMKTLQALEYQVLTSELVHYPKRFLYPLETDNTSRLNQNGTRSNGSEEDQQKMVFLLKSAQKDFEKAISLDPNYTKAYINLACVFDLLDNPEAAIGKIKELSKEQQNATESLRILAIAYYHAEYEQKAEQIWKELKI</sequence>
<proteinExistence type="predicted"/>
<reference evidence="2 3" key="1">
    <citation type="submission" date="2017-09" db="EMBL/GenBank/DDBJ databases">
        <title>Whole genomes of Flavobacteriaceae.</title>
        <authorList>
            <person name="Stine C."/>
            <person name="Li C."/>
            <person name="Tadesse D."/>
        </authorList>
    </citation>
    <scope>NUCLEOTIDE SEQUENCE [LARGE SCALE GENOMIC DNA]</scope>
    <source>
        <strain evidence="2 3">ATCC 35036</strain>
    </source>
</reference>
<accession>A0A2H3KUZ5</accession>
<dbReference type="EMBL" id="PCMW01000101">
    <property type="protein sequence ID" value="PDS22362.1"/>
    <property type="molecule type" value="Genomic_DNA"/>
</dbReference>
<dbReference type="AlphaFoldDB" id="A0A2H3KUZ5"/>
<gene>
    <name evidence="2" type="ORF">B0A77_13680</name>
</gene>
<keyword evidence="1" id="KW-0732">Signal</keyword>
<protein>
    <recommendedName>
        <fullName evidence="4">Tetratricopeptide repeat protein</fullName>
    </recommendedName>
</protein>
<dbReference type="Gene3D" id="1.25.40.10">
    <property type="entry name" value="Tetratricopeptide repeat domain"/>
    <property type="match status" value="1"/>
</dbReference>
<evidence type="ECO:0000313" key="2">
    <source>
        <dbReference type="EMBL" id="PDS22362.1"/>
    </source>
</evidence>
<feature type="signal peptide" evidence="1">
    <location>
        <begin position="1"/>
        <end position="27"/>
    </location>
</feature>
<name>A0A2H3KUZ5_9FLAO</name>
<dbReference type="InterPro" id="IPR011990">
    <property type="entry name" value="TPR-like_helical_dom_sf"/>
</dbReference>
<evidence type="ECO:0000256" key="1">
    <source>
        <dbReference type="SAM" id="SignalP"/>
    </source>
</evidence>
<dbReference type="Proteomes" id="UP000220828">
    <property type="component" value="Unassembled WGS sequence"/>
</dbReference>
<organism evidence="2 3">
    <name type="scientific">Flavobacterium branchiophilum</name>
    <dbReference type="NCBI Taxonomy" id="55197"/>
    <lineage>
        <taxon>Bacteria</taxon>
        <taxon>Pseudomonadati</taxon>
        <taxon>Bacteroidota</taxon>
        <taxon>Flavobacteriia</taxon>
        <taxon>Flavobacteriales</taxon>
        <taxon>Flavobacteriaceae</taxon>
        <taxon>Flavobacterium</taxon>
    </lineage>
</organism>
<dbReference type="SUPFAM" id="SSF48452">
    <property type="entry name" value="TPR-like"/>
    <property type="match status" value="1"/>
</dbReference>